<name>A0A0A0EHS1_9RHOB</name>
<evidence type="ECO:0000256" key="2">
    <source>
        <dbReference type="ARBA" id="ARBA00022748"/>
    </source>
</evidence>
<dbReference type="PANTHER" id="PTHR42852">
    <property type="entry name" value="THIOL:DISULFIDE INTERCHANGE PROTEIN DSBE"/>
    <property type="match status" value="1"/>
</dbReference>
<dbReference type="eggNOG" id="COG0526">
    <property type="taxonomic scope" value="Bacteria"/>
</dbReference>
<dbReference type="InterPro" id="IPR036249">
    <property type="entry name" value="Thioredoxin-like_sf"/>
</dbReference>
<gene>
    <name evidence="5" type="ORF">ATO9_03240</name>
</gene>
<keyword evidence="6" id="KW-1185">Reference proteome</keyword>
<comment type="caution">
    <text evidence="5">The sequence shown here is derived from an EMBL/GenBank/DDBJ whole genome shotgun (WGS) entry which is preliminary data.</text>
</comment>
<dbReference type="InterPro" id="IPR050553">
    <property type="entry name" value="Thioredoxin_ResA/DsbE_sf"/>
</dbReference>
<dbReference type="RefSeq" id="WP_043744883.1">
    <property type="nucleotide sequence ID" value="NZ_AQQX01000001.1"/>
</dbReference>
<keyword evidence="2" id="KW-0201">Cytochrome c-type biogenesis</keyword>
<dbReference type="STRING" id="1461694.ATO9_03240"/>
<reference evidence="5 6" key="1">
    <citation type="journal article" date="2015" name="Antonie Van Leeuwenhoek">
        <title>Pseudooceanicola atlanticus gen. nov. sp. nov., isolated from surface seawater of the Atlantic Ocean and reclassification of Oceanicola batsensis, Oceanicola marinus, Oceanicola nitratireducens, Oceanicola nanhaiensis, Oceanicola antarcticus and Oceanicola flagellatus, as Pseudooceanicola batsensis comb. nov., Pseudooceanicola marinus comb. nov., Pseudooceanicola nitratireducens comb. nov., Pseudooceanicola nanhaiensis comb. nov., Pseudooceanicola antarcticus comb. nov., and Pseudooceanicola flagellatus comb. nov.</title>
        <authorList>
            <person name="Lai Q."/>
            <person name="Li G."/>
            <person name="Liu X."/>
            <person name="Du Y."/>
            <person name="Sun F."/>
            <person name="Shao Z."/>
        </authorList>
    </citation>
    <scope>NUCLEOTIDE SEQUENCE [LARGE SCALE GENOMIC DNA]</scope>
    <source>
        <strain evidence="5 6">22II-s11g</strain>
    </source>
</reference>
<dbReference type="PROSITE" id="PS51352">
    <property type="entry name" value="THIOREDOXIN_2"/>
    <property type="match status" value="1"/>
</dbReference>
<evidence type="ECO:0000313" key="5">
    <source>
        <dbReference type="EMBL" id="KGM50516.1"/>
    </source>
</evidence>
<dbReference type="PROSITE" id="PS00194">
    <property type="entry name" value="THIOREDOXIN_1"/>
    <property type="match status" value="1"/>
</dbReference>
<dbReference type="OrthoDB" id="9799347at2"/>
<organism evidence="5 6">
    <name type="scientific">Pseudooceanicola atlanticus</name>
    <dbReference type="NCBI Taxonomy" id="1461694"/>
    <lineage>
        <taxon>Bacteria</taxon>
        <taxon>Pseudomonadati</taxon>
        <taxon>Pseudomonadota</taxon>
        <taxon>Alphaproteobacteria</taxon>
        <taxon>Rhodobacterales</taxon>
        <taxon>Paracoccaceae</taxon>
        <taxon>Pseudooceanicola</taxon>
    </lineage>
</organism>
<dbReference type="Pfam" id="PF08534">
    <property type="entry name" value="Redoxin"/>
    <property type="match status" value="1"/>
</dbReference>
<dbReference type="SUPFAM" id="SSF52833">
    <property type="entry name" value="Thioredoxin-like"/>
    <property type="match status" value="1"/>
</dbReference>
<dbReference type="PANTHER" id="PTHR42852:SF17">
    <property type="entry name" value="THIOREDOXIN-LIKE PROTEIN HI_1115"/>
    <property type="match status" value="1"/>
</dbReference>
<keyword evidence="3" id="KW-0676">Redox-active center</keyword>
<dbReference type="InterPro" id="IPR017937">
    <property type="entry name" value="Thioredoxin_CS"/>
</dbReference>
<dbReference type="GO" id="GO:0017004">
    <property type="term" value="P:cytochrome complex assembly"/>
    <property type="evidence" value="ECO:0007669"/>
    <property type="project" value="UniProtKB-KW"/>
</dbReference>
<proteinExistence type="predicted"/>
<dbReference type="CDD" id="cd02966">
    <property type="entry name" value="TlpA_like_family"/>
    <property type="match status" value="1"/>
</dbReference>
<dbReference type="AlphaFoldDB" id="A0A0A0EHS1"/>
<protein>
    <submittedName>
        <fullName evidence="5">Redoxin</fullName>
    </submittedName>
</protein>
<sequence>MKNLLTALLYTGLIATANPGWSETDLAALRDGDLRKLVLHESPKPLADATFEGPHGPVSLAEHYRGQVVVLNFWALWCAPCREEMPTLDALQQEFGGEDFAVVTVATGPNAPPAIDKFFDEVGVESLPKYRDPRSGLARANGVLGLPVTVLLDRDGQEIARLTGTADWHSDSARAIVSALIEE</sequence>
<dbReference type="GO" id="GO:0030313">
    <property type="term" value="C:cell envelope"/>
    <property type="evidence" value="ECO:0007669"/>
    <property type="project" value="UniProtKB-SubCell"/>
</dbReference>
<accession>A0A0A0EHS1</accession>
<evidence type="ECO:0000256" key="1">
    <source>
        <dbReference type="ARBA" id="ARBA00004196"/>
    </source>
</evidence>
<evidence type="ECO:0000256" key="3">
    <source>
        <dbReference type="ARBA" id="ARBA00023284"/>
    </source>
</evidence>
<dbReference type="EMBL" id="AQQX01000001">
    <property type="protein sequence ID" value="KGM50516.1"/>
    <property type="molecule type" value="Genomic_DNA"/>
</dbReference>
<dbReference type="InterPro" id="IPR013740">
    <property type="entry name" value="Redoxin"/>
</dbReference>
<comment type="subcellular location">
    <subcellularLocation>
        <location evidence="1">Cell envelope</location>
    </subcellularLocation>
</comment>
<evidence type="ECO:0000313" key="6">
    <source>
        <dbReference type="Proteomes" id="UP000030004"/>
    </source>
</evidence>
<dbReference type="Proteomes" id="UP000030004">
    <property type="component" value="Unassembled WGS sequence"/>
</dbReference>
<dbReference type="InterPro" id="IPR013766">
    <property type="entry name" value="Thioredoxin_domain"/>
</dbReference>
<dbReference type="GO" id="GO:0015036">
    <property type="term" value="F:disulfide oxidoreductase activity"/>
    <property type="evidence" value="ECO:0007669"/>
    <property type="project" value="UniProtKB-ARBA"/>
</dbReference>
<feature type="domain" description="Thioredoxin" evidence="4">
    <location>
        <begin position="36"/>
        <end position="182"/>
    </location>
</feature>
<dbReference type="Gene3D" id="3.40.30.10">
    <property type="entry name" value="Glutaredoxin"/>
    <property type="match status" value="1"/>
</dbReference>
<evidence type="ECO:0000259" key="4">
    <source>
        <dbReference type="PROSITE" id="PS51352"/>
    </source>
</evidence>